<dbReference type="RefSeq" id="XP_028880986.1">
    <property type="nucleotide sequence ID" value="XM_029027807.1"/>
</dbReference>
<evidence type="ECO:0000313" key="1">
    <source>
        <dbReference type="EMBL" id="ORC86920.1"/>
    </source>
</evidence>
<protein>
    <submittedName>
        <fullName evidence="1">Uncharacterized protein</fullName>
    </submittedName>
</protein>
<dbReference type="EMBL" id="NBCO01000025">
    <property type="protein sequence ID" value="ORC86920.1"/>
    <property type="molecule type" value="Genomic_DNA"/>
</dbReference>
<proteinExistence type="predicted"/>
<name>A0A1X0NS26_9TRYP</name>
<comment type="caution">
    <text evidence="1">The sequence shown here is derived from an EMBL/GenBank/DDBJ whole genome shotgun (WGS) entry which is preliminary data.</text>
</comment>
<gene>
    <name evidence="1" type="ORF">TM35_000252160</name>
</gene>
<evidence type="ECO:0000313" key="2">
    <source>
        <dbReference type="Proteomes" id="UP000192257"/>
    </source>
</evidence>
<dbReference type="AlphaFoldDB" id="A0A1X0NS26"/>
<dbReference type="VEuPathDB" id="TriTrypDB:TM35_000252160"/>
<accession>A0A1X0NS26</accession>
<dbReference type="Proteomes" id="UP000192257">
    <property type="component" value="Unassembled WGS sequence"/>
</dbReference>
<reference evidence="1 2" key="1">
    <citation type="submission" date="2017-03" db="EMBL/GenBank/DDBJ databases">
        <title>An alternative strategy for trypanosome survival in the mammalian bloodstream revealed through genome and transcriptome analysis of the ubiquitous bovine parasite Trypanosoma (Megatrypanum) theileri.</title>
        <authorList>
            <person name="Kelly S."/>
            <person name="Ivens A."/>
            <person name="Mott A."/>
            <person name="O'Neill E."/>
            <person name="Emms D."/>
            <person name="Macleod O."/>
            <person name="Voorheis P."/>
            <person name="Matthews J."/>
            <person name="Matthews K."/>
            <person name="Carrington M."/>
        </authorList>
    </citation>
    <scope>NUCLEOTIDE SEQUENCE [LARGE SCALE GENOMIC DNA]</scope>
    <source>
        <strain evidence="1">Edinburgh</strain>
    </source>
</reference>
<sequence>MGVVRYHLHIADGGDPTATVTAATLFAHLTLRCGQLRNYLLLSASTTDAKRQKDSNLPNSNSARMVQLTAAAAAAGASPSSGEGTEDQVLLAAEALLRGDEHFRSMINEDENLWSTAVAAVKDRIIPYPCFSCSFVESEMSLAKSKGRYFDFIATADVASFDYLLDYYMALRVEESKREKENSLEERHRRKVGLVHILCGEPARAGHLLQRFMELLLDVDSKAPMQLVNDNDSNGNKDNNQMMNNNDDDHSCFAWINRADSVVAQMYQLLGVDVLFEVL</sequence>
<organism evidence="1 2">
    <name type="scientific">Trypanosoma theileri</name>
    <dbReference type="NCBI Taxonomy" id="67003"/>
    <lineage>
        <taxon>Eukaryota</taxon>
        <taxon>Discoba</taxon>
        <taxon>Euglenozoa</taxon>
        <taxon>Kinetoplastea</taxon>
        <taxon>Metakinetoplastina</taxon>
        <taxon>Trypanosomatida</taxon>
        <taxon>Trypanosomatidae</taxon>
        <taxon>Trypanosoma</taxon>
    </lineage>
</organism>
<dbReference type="GeneID" id="39987587"/>
<dbReference type="OrthoDB" id="273872at2759"/>
<keyword evidence="2" id="KW-1185">Reference proteome</keyword>